<dbReference type="EMBL" id="DF238840">
    <property type="protein sequence ID" value="GAF25005.1"/>
    <property type="molecule type" value="Genomic_DNA"/>
</dbReference>
<feature type="domain" description="Aldehyde oxidase/xanthine dehydrogenase a/b hammerhead" evidence="1">
    <location>
        <begin position="29"/>
        <end position="133"/>
    </location>
</feature>
<dbReference type="Pfam" id="PF02738">
    <property type="entry name" value="MoCoBD_1"/>
    <property type="match status" value="1"/>
</dbReference>
<dbReference type="InterPro" id="IPR046867">
    <property type="entry name" value="AldOxase/xan_DH_MoCoBD2"/>
</dbReference>
<reference evidence="2" key="1">
    <citation type="journal article" date="2014" name="Gene">
        <title>Genome-guided analysis of transformation efficiency and carbon dioxide assimilation by Moorella thermoacetica Y72.</title>
        <authorList>
            <person name="Tsukahara K."/>
            <person name="Kita A."/>
            <person name="Nakashimada Y."/>
            <person name="Hoshino T."/>
            <person name="Murakami K."/>
        </authorList>
    </citation>
    <scope>NUCLEOTIDE SEQUENCE [LARGE SCALE GENOMIC DNA]</scope>
    <source>
        <strain evidence="2">Y72</strain>
    </source>
</reference>
<dbReference type="GO" id="GO:0016491">
    <property type="term" value="F:oxidoreductase activity"/>
    <property type="evidence" value="ECO:0007669"/>
    <property type="project" value="InterPro"/>
</dbReference>
<dbReference type="AlphaFoldDB" id="A0A0S6UA06"/>
<dbReference type="SUPFAM" id="SSF56003">
    <property type="entry name" value="Molybdenum cofactor-binding domain"/>
    <property type="match status" value="1"/>
</dbReference>
<dbReference type="Gene3D" id="3.30.365.10">
    <property type="entry name" value="Aldehyde oxidase/xanthine dehydrogenase, molybdopterin binding domain"/>
    <property type="match status" value="4"/>
</dbReference>
<dbReference type="PANTHER" id="PTHR11908">
    <property type="entry name" value="XANTHINE DEHYDROGENASE"/>
    <property type="match status" value="1"/>
</dbReference>
<dbReference type="Pfam" id="PF20256">
    <property type="entry name" value="MoCoBD_2"/>
    <property type="match status" value="1"/>
</dbReference>
<protein>
    <submittedName>
        <fullName evidence="2">Aerobic-type carbon monoxide dehydrogenase, large subunit CoxL/CutL homologs</fullName>
    </submittedName>
</protein>
<sequence length="785" mass="85045">MLVRRRGIMKPFKVVGESIIRKDALEKVTGRAIYGADLQFPHQLYGAVYRSPLPHARILNIDTTKASALPGVRAIVTGNDFHNRFGQFIEDQPFLAYQKVRYAGEPVVAIAAEHPEIANEAVQLVKVDFEPLPAVLDPFQAMEPGSPLVHENWNEYKILGLARPVPGTNICDHFTLRKGDVETGWKESDVIIENEFNCSMLQHVTLETHCAIARVDAGGYLTIWTPAQSPFMLREQLARALNMSMNNIRIICTWIGGGFGSKYELRAEPIAVALAFKAQGRPVKVVFSRQEDFVSSVVRGPAHFKLKTGAKKDGTLVAQEVKAYWDTGAYVTVGPRVNYNAGFAAAGPYKIPHIKIDGYCICTNKPIGSAYRGFGVPEIAWAHESQMDALARELNLDPLELRLHNALEEGSISATGERLFSVGLKPALEAAGHQIDWYNKPLRTITPEGKLRGKGIACFCKLTGTPSTSSATIRLNEDGSVTVLQGGMELGQGVNTVIAQIVAEELGISVNKVSLAPVDTAFTPYDKTTTSSRLTFHIGNAVLQAARDIKEQLKVLAARAWHVPPERVVVNDGLILEQTTNGSGRVIPLEQIGKSGILKEQPPVIGHGSYSTSDIFDPPDVETRQSSRPTVFWMYGAQAAEVEVDPETGQVKVLKISAAHDVGRAINPDACRQQIEGAIIMGLGHALLEEMILEQGIVKNASMVDYKIPTVADATVETVVSLVESNHPEGPFGAKGIGEPGLAPTAAAIGNAVNNALGARLNSLPLKPENILAALKCKGRMGVER</sequence>
<gene>
    <name evidence="2" type="ORF">MTY_0333</name>
</gene>
<dbReference type="SMART" id="SM01008">
    <property type="entry name" value="Ald_Xan_dh_C"/>
    <property type="match status" value="1"/>
</dbReference>
<dbReference type="Gene3D" id="3.90.1170.50">
    <property type="entry name" value="Aldehyde oxidase/xanthine dehydrogenase, a/b hammerhead"/>
    <property type="match status" value="1"/>
</dbReference>
<name>A0A0S6UA06_NEOTH</name>
<dbReference type="SUPFAM" id="SSF54665">
    <property type="entry name" value="CO dehydrogenase molybdoprotein N-domain-like"/>
    <property type="match status" value="1"/>
</dbReference>
<dbReference type="InterPro" id="IPR016208">
    <property type="entry name" value="Ald_Oxase/xanthine_DH-like"/>
</dbReference>
<dbReference type="PANTHER" id="PTHR11908:SF157">
    <property type="entry name" value="XANTHINE DEHYDROGENASE SUBUNIT D-RELATED"/>
    <property type="match status" value="1"/>
</dbReference>
<dbReference type="Pfam" id="PF01315">
    <property type="entry name" value="Ald_Xan_dh_C"/>
    <property type="match status" value="1"/>
</dbReference>
<dbReference type="InterPro" id="IPR037165">
    <property type="entry name" value="AldOxase/xan_DH_Mopterin-bd_sf"/>
</dbReference>
<evidence type="ECO:0000259" key="1">
    <source>
        <dbReference type="SMART" id="SM01008"/>
    </source>
</evidence>
<organism evidence="2">
    <name type="scientific">Moorella thermoacetica Y72</name>
    <dbReference type="NCBI Taxonomy" id="1325331"/>
    <lineage>
        <taxon>Bacteria</taxon>
        <taxon>Bacillati</taxon>
        <taxon>Bacillota</taxon>
        <taxon>Clostridia</taxon>
        <taxon>Neomoorellales</taxon>
        <taxon>Neomoorellaceae</taxon>
        <taxon>Neomoorella</taxon>
    </lineage>
</organism>
<evidence type="ECO:0000313" key="2">
    <source>
        <dbReference type="EMBL" id="GAF25005.1"/>
    </source>
</evidence>
<dbReference type="InterPro" id="IPR008274">
    <property type="entry name" value="AldOxase/xan_DH_MoCoBD1"/>
</dbReference>
<dbReference type="GO" id="GO:0005506">
    <property type="term" value="F:iron ion binding"/>
    <property type="evidence" value="ECO:0007669"/>
    <property type="project" value="InterPro"/>
</dbReference>
<proteinExistence type="predicted"/>
<dbReference type="InterPro" id="IPR036856">
    <property type="entry name" value="Ald_Oxase/Xan_DH_a/b_sf"/>
</dbReference>
<accession>A0A0S6UA06</accession>
<dbReference type="InterPro" id="IPR000674">
    <property type="entry name" value="Ald_Oxase/Xan_DH_a/b"/>
</dbReference>
<dbReference type="Proteomes" id="UP000063718">
    <property type="component" value="Unassembled WGS sequence"/>
</dbReference>